<dbReference type="InterPro" id="IPR035938">
    <property type="entry name" value="Hemerythrin-like_sf"/>
</dbReference>
<evidence type="ECO:0000256" key="1">
    <source>
        <dbReference type="ARBA" id="ARBA00010587"/>
    </source>
</evidence>
<gene>
    <name evidence="5" type="ORF">H261_10159</name>
</gene>
<name>M2ZRS0_9PROT</name>
<dbReference type="PATRIC" id="fig|1244869.3.peg.2057"/>
<dbReference type="OrthoDB" id="7346734at2"/>
<evidence type="ECO:0000256" key="3">
    <source>
        <dbReference type="ARBA" id="ARBA00023004"/>
    </source>
</evidence>
<evidence type="ECO:0000259" key="4">
    <source>
        <dbReference type="Pfam" id="PF01814"/>
    </source>
</evidence>
<comment type="caution">
    <text evidence="5">The sequence shown here is derived from an EMBL/GenBank/DDBJ whole genome shotgun (WGS) entry which is preliminary data.</text>
</comment>
<evidence type="ECO:0000313" key="5">
    <source>
        <dbReference type="EMBL" id="EME70037.1"/>
    </source>
</evidence>
<evidence type="ECO:0000256" key="2">
    <source>
        <dbReference type="ARBA" id="ARBA00022723"/>
    </source>
</evidence>
<dbReference type="STRING" id="1244869.H261_10159"/>
<dbReference type="Pfam" id="PF01814">
    <property type="entry name" value="Hemerythrin"/>
    <property type="match status" value="1"/>
</dbReference>
<protein>
    <submittedName>
        <fullName evidence="5">Hemerythrin-like metal-binding protein</fullName>
    </submittedName>
</protein>
<keyword evidence="2" id="KW-0479">Metal-binding</keyword>
<dbReference type="EMBL" id="AONQ01000023">
    <property type="protein sequence ID" value="EME70037.1"/>
    <property type="molecule type" value="Genomic_DNA"/>
</dbReference>
<comment type="similarity">
    <text evidence="1">Belongs to the hemerythrin family.</text>
</comment>
<dbReference type="RefSeq" id="WP_008616984.1">
    <property type="nucleotide sequence ID" value="NZ_AONQ01000023.1"/>
</dbReference>
<reference evidence="5 6" key="1">
    <citation type="journal article" date="2014" name="Genome Announc.">
        <title>Draft Genome Sequence of Magnetospirillum sp. Strain SO-1, a Freshwater Magnetotactic Bacterium Isolated from the Ol'khovka River, Russia.</title>
        <authorList>
            <person name="Grouzdev D.S."/>
            <person name="Dziuba M.V."/>
            <person name="Sukhacheva M.S."/>
            <person name="Mardanov A.V."/>
            <person name="Beletskiy A.V."/>
            <person name="Kuznetsov B.B."/>
            <person name="Skryabin K.G."/>
        </authorList>
    </citation>
    <scope>NUCLEOTIDE SEQUENCE [LARGE SCALE GENOMIC DNA]</scope>
    <source>
        <strain evidence="5 6">SO-1</strain>
    </source>
</reference>
<dbReference type="AlphaFoldDB" id="M2ZRS0"/>
<evidence type="ECO:0000313" key="6">
    <source>
        <dbReference type="Proteomes" id="UP000011744"/>
    </source>
</evidence>
<proteinExistence type="inferred from homology"/>
<sequence length="158" mass="18274">MRTLAWSEHFALGHERIDREHRRLLELSARIEAEAERAASVEDILPLCRDFFRLLVAHCFYEEQLLRKLPRDRFGDHVDEHCRGHARLIKQAQTVMTGHLPTGFESLPAFLDAYFELMHDLLVDDTELVGSLIREGYHRLGTPEASQSWLPFRGASPV</sequence>
<dbReference type="InterPro" id="IPR012312">
    <property type="entry name" value="Hemerythrin-like"/>
</dbReference>
<dbReference type="Gene3D" id="1.20.120.50">
    <property type="entry name" value="Hemerythrin-like"/>
    <property type="match status" value="1"/>
</dbReference>
<dbReference type="Proteomes" id="UP000011744">
    <property type="component" value="Unassembled WGS sequence"/>
</dbReference>
<dbReference type="GO" id="GO:0046872">
    <property type="term" value="F:metal ion binding"/>
    <property type="evidence" value="ECO:0007669"/>
    <property type="project" value="UniProtKB-KW"/>
</dbReference>
<keyword evidence="6" id="KW-1185">Reference proteome</keyword>
<feature type="domain" description="Hemerythrin-like" evidence="4">
    <location>
        <begin position="14"/>
        <end position="116"/>
    </location>
</feature>
<accession>M2ZRS0</accession>
<organism evidence="5 6">
    <name type="scientific">Paramagnetospirillum caucaseum</name>
    <dbReference type="NCBI Taxonomy" id="1244869"/>
    <lineage>
        <taxon>Bacteria</taxon>
        <taxon>Pseudomonadati</taxon>
        <taxon>Pseudomonadota</taxon>
        <taxon>Alphaproteobacteria</taxon>
        <taxon>Rhodospirillales</taxon>
        <taxon>Magnetospirillaceae</taxon>
        <taxon>Paramagnetospirillum</taxon>
    </lineage>
</organism>
<keyword evidence="3" id="KW-0408">Iron</keyword>
<dbReference type="SUPFAM" id="SSF47188">
    <property type="entry name" value="Hemerythrin-like"/>
    <property type="match status" value="1"/>
</dbReference>